<dbReference type="InterPro" id="IPR036008">
    <property type="entry name" value="Aconitase_4Fe-4S_dom"/>
</dbReference>
<evidence type="ECO:0000256" key="1">
    <source>
        <dbReference type="ARBA" id="ARBA00022723"/>
    </source>
</evidence>
<keyword evidence="1" id="KW-0479">Metal-binding</keyword>
<keyword evidence="3" id="KW-0411">Iron-sulfur</keyword>
<dbReference type="Gene3D" id="3.30.499.10">
    <property type="entry name" value="Aconitase, domain 3"/>
    <property type="match status" value="1"/>
</dbReference>
<dbReference type="SUPFAM" id="SSF53732">
    <property type="entry name" value="Aconitase iron-sulfur domain"/>
    <property type="match status" value="1"/>
</dbReference>
<dbReference type="InterPro" id="IPR001030">
    <property type="entry name" value="Acoase/IPM_deHydtase_lsu_aba"/>
</dbReference>
<evidence type="ECO:0000313" key="5">
    <source>
        <dbReference type="EMBL" id="KAK6761161.1"/>
    </source>
</evidence>
<proteinExistence type="predicted"/>
<evidence type="ECO:0000313" key="6">
    <source>
        <dbReference type="Proteomes" id="UP001303046"/>
    </source>
</evidence>
<feature type="domain" description="Aconitase/3-isopropylmalate dehydratase large subunit alpha/beta/alpha" evidence="4">
    <location>
        <begin position="46"/>
        <end position="157"/>
    </location>
</feature>
<keyword evidence="2" id="KW-0408">Iron</keyword>
<dbReference type="Gene3D" id="6.10.190.10">
    <property type="match status" value="1"/>
</dbReference>
<name>A0ABR1EGY1_NECAM</name>
<organism evidence="5 6">
    <name type="scientific">Necator americanus</name>
    <name type="common">Human hookworm</name>
    <dbReference type="NCBI Taxonomy" id="51031"/>
    <lineage>
        <taxon>Eukaryota</taxon>
        <taxon>Metazoa</taxon>
        <taxon>Ecdysozoa</taxon>
        <taxon>Nematoda</taxon>
        <taxon>Chromadorea</taxon>
        <taxon>Rhabditida</taxon>
        <taxon>Rhabditina</taxon>
        <taxon>Rhabditomorpha</taxon>
        <taxon>Strongyloidea</taxon>
        <taxon>Ancylostomatidae</taxon>
        <taxon>Bunostominae</taxon>
        <taxon>Necator</taxon>
    </lineage>
</organism>
<sequence length="268" mass="30258">MLSVWWGVYGIYRFELLPDNTTVTAEVYCAQLQRLADKIHKEHPKLDKAVELGLSAQPFTKTSLSPGSRVVTKYLKASGLLPYLQRLGLHIAGYGCMTCIGNSGPLDAEVSRIIEEENLVVAGMLSGNRNFKGRIHPLVRANYLASPPLVVAYSIIGNVSNDISEVIATTPSGRNVYFKDIWPTKQEVTQYEEEFFKPQFFKQVYAHIEEGSDQWQQLQSPVMKLYPWDCHSTYIKRVPFFENMPLPSSAQPWMHVPLVLVLLSSASY</sequence>
<dbReference type="PROSITE" id="PS01244">
    <property type="entry name" value="ACONITASE_2"/>
    <property type="match status" value="1"/>
</dbReference>
<dbReference type="PANTHER" id="PTHR11670">
    <property type="entry name" value="ACONITASE/IRON-RESPONSIVE ELEMENT FAMILY MEMBER"/>
    <property type="match status" value="1"/>
</dbReference>
<accession>A0ABR1EGY1</accession>
<dbReference type="InterPro" id="IPR006249">
    <property type="entry name" value="Aconitase/IRP2"/>
</dbReference>
<protein>
    <recommendedName>
        <fullName evidence="4">Aconitase/3-isopropylmalate dehydratase large subunit alpha/beta/alpha domain-containing protein</fullName>
    </recommendedName>
</protein>
<dbReference type="EMBL" id="JAVFWL010000006">
    <property type="protein sequence ID" value="KAK6761161.1"/>
    <property type="molecule type" value="Genomic_DNA"/>
</dbReference>
<gene>
    <name evidence="5" type="primary">Necator_chrX.g22448</name>
    <name evidence="5" type="ORF">RB195_022285</name>
</gene>
<dbReference type="InterPro" id="IPR018136">
    <property type="entry name" value="Aconitase_4Fe-4S_BS"/>
</dbReference>
<reference evidence="5 6" key="1">
    <citation type="submission" date="2023-08" db="EMBL/GenBank/DDBJ databases">
        <title>A Necator americanus chromosomal reference genome.</title>
        <authorList>
            <person name="Ilik V."/>
            <person name="Petrzelkova K.J."/>
            <person name="Pardy F."/>
            <person name="Fuh T."/>
            <person name="Niatou-Singa F.S."/>
            <person name="Gouil Q."/>
            <person name="Baker L."/>
            <person name="Ritchie M.E."/>
            <person name="Jex A.R."/>
            <person name="Gazzola D."/>
            <person name="Li H."/>
            <person name="Toshio Fujiwara R."/>
            <person name="Zhan B."/>
            <person name="Aroian R.V."/>
            <person name="Pafco B."/>
            <person name="Schwarz E.M."/>
        </authorList>
    </citation>
    <scope>NUCLEOTIDE SEQUENCE [LARGE SCALE GENOMIC DNA]</scope>
    <source>
        <strain evidence="5 6">Aroian</strain>
        <tissue evidence="5">Whole animal</tissue>
    </source>
</reference>
<dbReference type="InterPro" id="IPR015931">
    <property type="entry name" value="Acnase/IPM_dHydase_lsu_aba_1/3"/>
</dbReference>
<evidence type="ECO:0000256" key="2">
    <source>
        <dbReference type="ARBA" id="ARBA00023004"/>
    </source>
</evidence>
<comment type="caution">
    <text evidence="5">The sequence shown here is derived from an EMBL/GenBank/DDBJ whole genome shotgun (WGS) entry which is preliminary data.</text>
</comment>
<dbReference type="Proteomes" id="UP001303046">
    <property type="component" value="Unassembled WGS sequence"/>
</dbReference>
<keyword evidence="6" id="KW-1185">Reference proteome</keyword>
<dbReference type="Pfam" id="PF00330">
    <property type="entry name" value="Aconitase"/>
    <property type="match status" value="1"/>
</dbReference>
<evidence type="ECO:0000259" key="4">
    <source>
        <dbReference type="Pfam" id="PF00330"/>
    </source>
</evidence>
<evidence type="ECO:0000256" key="3">
    <source>
        <dbReference type="ARBA" id="ARBA00023014"/>
    </source>
</evidence>